<evidence type="ECO:0000313" key="2">
    <source>
        <dbReference type="EMBL" id="KAF7278884.1"/>
    </source>
</evidence>
<sequence length="86" mass="10078">MTVKANDCQIVEQRDASEEKHQQRLMGVKERKTDKLQWGFSWNGSSQSHDLRHPAVTHKQRYLYLELDMNLHTVAKHRLPELIVAA</sequence>
<comment type="caution">
    <text evidence="2">The sequence shown here is derived from an EMBL/GenBank/DDBJ whole genome shotgun (WGS) entry which is preliminary data.</text>
</comment>
<dbReference type="EMBL" id="JAACXV010000383">
    <property type="protein sequence ID" value="KAF7278884.1"/>
    <property type="molecule type" value="Genomic_DNA"/>
</dbReference>
<dbReference type="Proteomes" id="UP000625711">
    <property type="component" value="Unassembled WGS sequence"/>
</dbReference>
<keyword evidence="3" id="KW-1185">Reference proteome</keyword>
<gene>
    <name evidence="2" type="ORF">GWI33_007891</name>
</gene>
<evidence type="ECO:0000313" key="3">
    <source>
        <dbReference type="Proteomes" id="UP000625711"/>
    </source>
</evidence>
<proteinExistence type="predicted"/>
<dbReference type="AlphaFoldDB" id="A0A834IFH8"/>
<protein>
    <submittedName>
        <fullName evidence="2">Uncharacterized protein</fullName>
    </submittedName>
</protein>
<name>A0A834IFH8_RHYFE</name>
<accession>A0A834IFH8</accession>
<feature type="region of interest" description="Disordered" evidence="1">
    <location>
        <begin position="1"/>
        <end position="26"/>
    </location>
</feature>
<feature type="compositionally biased region" description="Basic and acidic residues" evidence="1">
    <location>
        <begin position="12"/>
        <end position="26"/>
    </location>
</feature>
<evidence type="ECO:0000256" key="1">
    <source>
        <dbReference type="SAM" id="MobiDB-lite"/>
    </source>
</evidence>
<reference evidence="2" key="1">
    <citation type="submission" date="2020-08" db="EMBL/GenBank/DDBJ databases">
        <title>Genome sequencing and assembly of the red palm weevil Rhynchophorus ferrugineus.</title>
        <authorList>
            <person name="Dias G.B."/>
            <person name="Bergman C.M."/>
            <person name="Manee M."/>
        </authorList>
    </citation>
    <scope>NUCLEOTIDE SEQUENCE</scope>
    <source>
        <strain evidence="2">AA-2017</strain>
        <tissue evidence="2">Whole larva</tissue>
    </source>
</reference>
<organism evidence="2 3">
    <name type="scientific">Rhynchophorus ferrugineus</name>
    <name type="common">Red palm weevil</name>
    <name type="synonym">Curculio ferrugineus</name>
    <dbReference type="NCBI Taxonomy" id="354439"/>
    <lineage>
        <taxon>Eukaryota</taxon>
        <taxon>Metazoa</taxon>
        <taxon>Ecdysozoa</taxon>
        <taxon>Arthropoda</taxon>
        <taxon>Hexapoda</taxon>
        <taxon>Insecta</taxon>
        <taxon>Pterygota</taxon>
        <taxon>Neoptera</taxon>
        <taxon>Endopterygota</taxon>
        <taxon>Coleoptera</taxon>
        <taxon>Polyphaga</taxon>
        <taxon>Cucujiformia</taxon>
        <taxon>Curculionidae</taxon>
        <taxon>Dryophthorinae</taxon>
        <taxon>Rhynchophorus</taxon>
    </lineage>
</organism>